<dbReference type="Proteomes" id="UP000321484">
    <property type="component" value="Unassembled WGS sequence"/>
</dbReference>
<dbReference type="AlphaFoldDB" id="A0A511Z0H5"/>
<dbReference type="EMBL" id="BJYK01000009">
    <property type="protein sequence ID" value="GEN80945.1"/>
    <property type="molecule type" value="Genomic_DNA"/>
</dbReference>
<dbReference type="RefSeq" id="WP_034249516.1">
    <property type="nucleotide sequence ID" value="NZ_BJYK01000009.1"/>
</dbReference>
<dbReference type="Pfam" id="PF01578">
    <property type="entry name" value="Cytochrom_C_asm"/>
    <property type="match status" value="1"/>
</dbReference>
<evidence type="ECO:0000256" key="6">
    <source>
        <dbReference type="SAM" id="Phobius"/>
    </source>
</evidence>
<organism evidence="8 9">
    <name type="scientific">Actinotalea fermentans</name>
    <dbReference type="NCBI Taxonomy" id="43671"/>
    <lineage>
        <taxon>Bacteria</taxon>
        <taxon>Bacillati</taxon>
        <taxon>Actinomycetota</taxon>
        <taxon>Actinomycetes</taxon>
        <taxon>Micrococcales</taxon>
        <taxon>Cellulomonadaceae</taxon>
        <taxon>Actinotalea</taxon>
    </lineage>
</organism>
<dbReference type="GO" id="GO:0020037">
    <property type="term" value="F:heme binding"/>
    <property type="evidence" value="ECO:0007669"/>
    <property type="project" value="InterPro"/>
</dbReference>
<sequence>MSIGELSDTLVWGAATAYAVAFVAFAIDLARLADARGVVARERALAKVGGGAVESAEAGVVAGADPGEPAGRRRRAAGIAMAVTVLGLGFHLVAAVLRGIAAGRVPWANMYEFTMIGTLVAVGTFVALTRWRDVRFLGSIVLGLAVLALGLAIAVFYLPADPVQPVLDSYWLVIHVSIATISSGLFTVSFAASALQLLKDSRDSGSVRVGGPRWRSLDALPPARDLEALSFRITAVGFVLWTFTIMAGAVWAEHSWGRYWGWDPKETWSFVVWVIYAAYLHARTTAGWSGRRAAWFVIIGFAAVLFNFTGVNLFFQGKHTYAEV</sequence>
<feature type="transmembrane region" description="Helical" evidence="6">
    <location>
        <begin position="79"/>
        <end position="101"/>
    </location>
</feature>
<dbReference type="GO" id="GO:0017004">
    <property type="term" value="P:cytochrome complex assembly"/>
    <property type="evidence" value="ECO:0007669"/>
    <property type="project" value="UniProtKB-KW"/>
</dbReference>
<evidence type="ECO:0000256" key="5">
    <source>
        <dbReference type="ARBA" id="ARBA00023136"/>
    </source>
</evidence>
<feature type="transmembrane region" description="Helical" evidence="6">
    <location>
        <begin position="12"/>
        <end position="33"/>
    </location>
</feature>
<reference evidence="8 9" key="1">
    <citation type="submission" date="2019-07" db="EMBL/GenBank/DDBJ databases">
        <title>Whole genome shotgun sequence of Actinotalea fermentans NBRC 105374.</title>
        <authorList>
            <person name="Hosoyama A."/>
            <person name="Uohara A."/>
            <person name="Ohji S."/>
            <person name="Ichikawa N."/>
        </authorList>
    </citation>
    <scope>NUCLEOTIDE SEQUENCE [LARGE SCALE GENOMIC DNA]</scope>
    <source>
        <strain evidence="8 9">NBRC 105374</strain>
    </source>
</reference>
<keyword evidence="4 6" id="KW-1133">Transmembrane helix</keyword>
<evidence type="ECO:0000259" key="7">
    <source>
        <dbReference type="Pfam" id="PF01578"/>
    </source>
</evidence>
<feature type="transmembrane region" description="Helical" evidence="6">
    <location>
        <begin position="267"/>
        <end position="282"/>
    </location>
</feature>
<gene>
    <name evidence="8" type="ORF">AFE02nite_26790</name>
</gene>
<keyword evidence="5 6" id="KW-0472">Membrane</keyword>
<evidence type="ECO:0000256" key="2">
    <source>
        <dbReference type="ARBA" id="ARBA00022692"/>
    </source>
</evidence>
<dbReference type="InterPro" id="IPR045062">
    <property type="entry name" value="Cyt_c_biogenesis_CcsA/CcmC"/>
</dbReference>
<accession>A0A511Z0H5</accession>
<dbReference type="NCBIfam" id="TIGR03144">
    <property type="entry name" value="cytochr_II_ccsB"/>
    <property type="match status" value="1"/>
</dbReference>
<evidence type="ECO:0000256" key="4">
    <source>
        <dbReference type="ARBA" id="ARBA00022989"/>
    </source>
</evidence>
<dbReference type="PANTHER" id="PTHR30071:SF1">
    <property type="entry name" value="CYTOCHROME B_B6 PROTEIN-RELATED"/>
    <property type="match status" value="1"/>
</dbReference>
<keyword evidence="3" id="KW-0201">Cytochrome c-type biogenesis</keyword>
<evidence type="ECO:0000256" key="3">
    <source>
        <dbReference type="ARBA" id="ARBA00022748"/>
    </source>
</evidence>
<feature type="domain" description="Cytochrome c assembly protein" evidence="7">
    <location>
        <begin position="107"/>
        <end position="318"/>
    </location>
</feature>
<dbReference type="GO" id="GO:0005886">
    <property type="term" value="C:plasma membrane"/>
    <property type="evidence" value="ECO:0007669"/>
    <property type="project" value="TreeGrafter"/>
</dbReference>
<dbReference type="InterPro" id="IPR017562">
    <property type="entry name" value="Cyt_c_biogenesis_CcsA"/>
</dbReference>
<feature type="transmembrane region" description="Helical" evidence="6">
    <location>
        <begin position="294"/>
        <end position="315"/>
    </location>
</feature>
<keyword evidence="9" id="KW-1185">Reference proteome</keyword>
<name>A0A511Z0H5_9CELL</name>
<protein>
    <recommendedName>
        <fullName evidence="7">Cytochrome c assembly protein domain-containing protein</fullName>
    </recommendedName>
</protein>
<dbReference type="PANTHER" id="PTHR30071">
    <property type="entry name" value="HEME EXPORTER PROTEIN C"/>
    <property type="match status" value="1"/>
</dbReference>
<evidence type="ECO:0000313" key="8">
    <source>
        <dbReference type="EMBL" id="GEN80945.1"/>
    </source>
</evidence>
<feature type="transmembrane region" description="Helical" evidence="6">
    <location>
        <begin position="136"/>
        <end position="158"/>
    </location>
</feature>
<proteinExistence type="predicted"/>
<evidence type="ECO:0000313" key="9">
    <source>
        <dbReference type="Proteomes" id="UP000321484"/>
    </source>
</evidence>
<dbReference type="InterPro" id="IPR002541">
    <property type="entry name" value="Cyt_c_assembly"/>
</dbReference>
<feature type="transmembrane region" description="Helical" evidence="6">
    <location>
        <begin position="170"/>
        <end position="198"/>
    </location>
</feature>
<comment type="caution">
    <text evidence="8">The sequence shown here is derived from an EMBL/GenBank/DDBJ whole genome shotgun (WGS) entry which is preliminary data.</text>
</comment>
<dbReference type="OrthoDB" id="9814290at2"/>
<keyword evidence="2 6" id="KW-0812">Transmembrane</keyword>
<feature type="transmembrane region" description="Helical" evidence="6">
    <location>
        <begin position="107"/>
        <end position="129"/>
    </location>
</feature>
<comment type="subcellular location">
    <subcellularLocation>
        <location evidence="1">Membrane</location>
        <topology evidence="1">Multi-pass membrane protein</topology>
    </subcellularLocation>
</comment>
<evidence type="ECO:0000256" key="1">
    <source>
        <dbReference type="ARBA" id="ARBA00004141"/>
    </source>
</evidence>
<feature type="transmembrane region" description="Helical" evidence="6">
    <location>
        <begin position="233"/>
        <end position="252"/>
    </location>
</feature>